<evidence type="ECO:0000313" key="1">
    <source>
        <dbReference type="EMBL" id="TMS33714.1"/>
    </source>
</evidence>
<dbReference type="AlphaFoldDB" id="A0A4U8UL73"/>
<dbReference type="EMBL" id="AZBU02000001">
    <property type="protein sequence ID" value="TMS33714.1"/>
    <property type="molecule type" value="Genomic_DNA"/>
</dbReference>
<name>A0A4U8UL73_STECR</name>
<reference evidence="1 2" key="1">
    <citation type="journal article" date="2015" name="Genome Biol.">
        <title>Comparative genomics of Steinernema reveals deeply conserved gene regulatory networks.</title>
        <authorList>
            <person name="Dillman A.R."/>
            <person name="Macchietto M."/>
            <person name="Porter C.F."/>
            <person name="Rogers A."/>
            <person name="Williams B."/>
            <person name="Antoshechkin I."/>
            <person name="Lee M.M."/>
            <person name="Goodwin Z."/>
            <person name="Lu X."/>
            <person name="Lewis E.E."/>
            <person name="Goodrich-Blair H."/>
            <person name="Stock S.P."/>
            <person name="Adams B.J."/>
            <person name="Sternberg P.W."/>
            <person name="Mortazavi A."/>
        </authorList>
    </citation>
    <scope>NUCLEOTIDE SEQUENCE [LARGE SCALE GENOMIC DNA]</scope>
    <source>
        <strain evidence="1 2">ALL</strain>
    </source>
</reference>
<evidence type="ECO:0000313" key="2">
    <source>
        <dbReference type="Proteomes" id="UP000298663"/>
    </source>
</evidence>
<gene>
    <name evidence="1" type="ORF">L596_001424</name>
</gene>
<organism evidence="1 2">
    <name type="scientific">Steinernema carpocapsae</name>
    <name type="common">Entomopathogenic nematode</name>
    <dbReference type="NCBI Taxonomy" id="34508"/>
    <lineage>
        <taxon>Eukaryota</taxon>
        <taxon>Metazoa</taxon>
        <taxon>Ecdysozoa</taxon>
        <taxon>Nematoda</taxon>
        <taxon>Chromadorea</taxon>
        <taxon>Rhabditida</taxon>
        <taxon>Tylenchina</taxon>
        <taxon>Panagrolaimomorpha</taxon>
        <taxon>Strongyloidoidea</taxon>
        <taxon>Steinernematidae</taxon>
        <taxon>Steinernema</taxon>
    </lineage>
</organism>
<reference evidence="1 2" key="2">
    <citation type="journal article" date="2019" name="G3 (Bethesda)">
        <title>Hybrid Assembly of the Genome of the Entomopathogenic Nematode Steinernema carpocapsae Identifies the X-Chromosome.</title>
        <authorList>
            <person name="Serra L."/>
            <person name="Macchietto M."/>
            <person name="Macias-Munoz A."/>
            <person name="McGill C.J."/>
            <person name="Rodriguez I.M."/>
            <person name="Rodriguez B."/>
            <person name="Murad R."/>
            <person name="Mortazavi A."/>
        </authorList>
    </citation>
    <scope>NUCLEOTIDE SEQUENCE [LARGE SCALE GENOMIC DNA]</scope>
    <source>
        <strain evidence="1 2">ALL</strain>
    </source>
</reference>
<proteinExistence type="predicted"/>
<accession>A0A4U8UL73</accession>
<comment type="caution">
    <text evidence="1">The sequence shown here is derived from an EMBL/GenBank/DDBJ whole genome shotgun (WGS) entry which is preliminary data.</text>
</comment>
<dbReference type="Proteomes" id="UP000298663">
    <property type="component" value="Unassembled WGS sequence"/>
</dbReference>
<sequence>MSTHCRKPNQATRDKLFQHLTDFGALERMPERPRNRRLSGLLERSIKTDPAAASLSPQNTRVAWRATIISYGLPNMRWRLQQVRDTESKDNLSFCYDSVRALLYLAVLTIRFFCVNKVASFG</sequence>
<keyword evidence="2" id="KW-1185">Reference proteome</keyword>
<protein>
    <submittedName>
        <fullName evidence="1">Uncharacterized protein</fullName>
    </submittedName>
</protein>